<dbReference type="AlphaFoldDB" id="A0AAE3ESF6"/>
<gene>
    <name evidence="2" type="ORF">K8352_06425</name>
</gene>
<dbReference type="GO" id="GO:0015562">
    <property type="term" value="F:efflux transmembrane transporter activity"/>
    <property type="evidence" value="ECO:0007669"/>
    <property type="project" value="TreeGrafter"/>
</dbReference>
<dbReference type="PROSITE" id="PS51257">
    <property type="entry name" value="PROKAR_LIPOPROTEIN"/>
    <property type="match status" value="1"/>
</dbReference>
<feature type="signal peptide" evidence="1">
    <location>
        <begin position="1"/>
        <end position="20"/>
    </location>
</feature>
<evidence type="ECO:0000313" key="2">
    <source>
        <dbReference type="EMBL" id="MCG2460377.1"/>
    </source>
</evidence>
<accession>A0AAE3ESF6</accession>
<dbReference type="Gene3D" id="2.40.50.100">
    <property type="match status" value="1"/>
</dbReference>
<dbReference type="GO" id="GO:1990281">
    <property type="term" value="C:efflux pump complex"/>
    <property type="evidence" value="ECO:0007669"/>
    <property type="project" value="TreeGrafter"/>
</dbReference>
<keyword evidence="3" id="KW-1185">Reference proteome</keyword>
<organism evidence="2 3">
    <name type="scientific">Cerina litoralis</name>
    <dbReference type="NCBI Taxonomy" id="2874477"/>
    <lineage>
        <taxon>Bacteria</taxon>
        <taxon>Pseudomonadati</taxon>
        <taxon>Bacteroidota</taxon>
        <taxon>Flavobacteriia</taxon>
        <taxon>Flavobacteriales</taxon>
        <taxon>Flavobacteriaceae</taxon>
        <taxon>Cerina</taxon>
    </lineage>
</organism>
<sequence>MKVKHILGLWLFTLILSALSCKDKTGTKIEKKVAIPVKTARVAQNTIREYHTFNGTTQYLKKENIRSSVTGYISWMPFKIGAVIKKHETFATVRTKEQDAMAEAVKIDSSLAAFANPLKIYANSTGVITVLNFYRNDYVTEGDVVATIVQPQSLVVQVNVPFEDTKSIHVGTSCTIFLPDKSSVTAKISNTLPRIDPLSQSQAFLIEMPNRRLPENLNVQVKTTVKESPKALTVPHEALQTNELLTEFWVMKVVNDTLAIKEKVTPLLRNDSLIQISSPNVKLQDRVVTQGSYQMQDSTLVRVQLP</sequence>
<dbReference type="EMBL" id="JAIRBC010000007">
    <property type="protein sequence ID" value="MCG2460377.1"/>
    <property type="molecule type" value="Genomic_DNA"/>
</dbReference>
<dbReference type="RefSeq" id="WP_317901522.1">
    <property type="nucleotide sequence ID" value="NZ_JAIRBC010000007.1"/>
</dbReference>
<keyword evidence="1" id="KW-0732">Signal</keyword>
<comment type="caution">
    <text evidence="2">The sequence shown here is derived from an EMBL/GenBank/DDBJ whole genome shotgun (WGS) entry which is preliminary data.</text>
</comment>
<reference evidence="2" key="1">
    <citation type="submission" date="2023-02" db="EMBL/GenBank/DDBJ databases">
        <title>Genome of Flavobacteriaceae gen. nov. sp. strain F89.</title>
        <authorList>
            <person name="Wang Y."/>
        </authorList>
    </citation>
    <scope>NUCLEOTIDE SEQUENCE</scope>
    <source>
        <strain evidence="2">F89</strain>
    </source>
</reference>
<dbReference type="SUPFAM" id="SSF111369">
    <property type="entry name" value="HlyD-like secretion proteins"/>
    <property type="match status" value="1"/>
</dbReference>
<feature type="chain" id="PRO_5042051906" evidence="1">
    <location>
        <begin position="21"/>
        <end position="306"/>
    </location>
</feature>
<name>A0AAE3ESF6_9FLAO</name>
<proteinExistence type="predicted"/>
<dbReference type="Proteomes" id="UP001200642">
    <property type="component" value="Unassembled WGS sequence"/>
</dbReference>
<dbReference type="Gene3D" id="2.40.420.20">
    <property type="match status" value="1"/>
</dbReference>
<evidence type="ECO:0000313" key="3">
    <source>
        <dbReference type="Proteomes" id="UP001200642"/>
    </source>
</evidence>
<dbReference type="PANTHER" id="PTHR30469">
    <property type="entry name" value="MULTIDRUG RESISTANCE PROTEIN MDTA"/>
    <property type="match status" value="1"/>
</dbReference>
<protein>
    <submittedName>
        <fullName evidence="2">HlyD family efflux transporter periplasmic adaptor subunit</fullName>
    </submittedName>
</protein>
<evidence type="ECO:0000256" key="1">
    <source>
        <dbReference type="SAM" id="SignalP"/>
    </source>
</evidence>